<sequence>MLKSLIDGLTGRLKKTTVEETRPPASPDMSDTTMLELPPELPAEELPATLGFVSHQPVMDKQRRVVAYDFFVRQGKRNIEAGKQQEFDRLLLSTLHNMDIFRLLAYRRAFVHIAMTSLDEPLLRSMPAGSVIFVLEAVPGMEVSEFMLGQLDDLQKLGLRFALEPAAYDQTILTPGLQADLFGRMDYMVLDFAGPSTRVLAPILDQLPKRYPAVRWIARNVGTAEDLDVCLRAPGHNRFALFHGPFVITAHSLEGGKVDNSQTRVLQIMRLLRANAEAKEVEAQFKLDSVLLFKLLRFINSPIHGLARKVQTIEETLLLLGRETMFKWLSMLLFTSRKEDGNAIALLEKSLIRARFMEKLGSYRGNKLEAEHLFLTGMFSLLDVLLNIPFPDVLDPLELPLTVREAVIEQKGIFAPHLALALACEHGDNVQIEAHAKVLSLDIDMVNQYYLDSVVWAQVVLRDSEVHNNVEAV</sequence>
<reference evidence="3 4" key="1">
    <citation type="submission" date="2018-01" db="EMBL/GenBank/DDBJ databases">
        <title>Genomic Sequence of Chromobacterium MWU13-2610 from wild cranberry bogs within the Cape Cod National Seashore.</title>
        <authorList>
            <person name="O'Hara-Hanley K."/>
            <person name="Soby S."/>
            <person name="Harrison A."/>
        </authorList>
    </citation>
    <scope>NUCLEOTIDE SEQUENCE [LARGE SCALE GENOMIC DNA]</scope>
    <source>
        <strain evidence="3 4">MWU13-2610</strain>
    </source>
</reference>
<dbReference type="InterPro" id="IPR013976">
    <property type="entry name" value="HDOD"/>
</dbReference>
<evidence type="ECO:0000313" key="4">
    <source>
        <dbReference type="Proteomes" id="UP000236416"/>
    </source>
</evidence>
<organism evidence="3 4">
    <name type="scientific">Chromobacterium sinusclupearum</name>
    <dbReference type="NCBI Taxonomy" id="2077146"/>
    <lineage>
        <taxon>Bacteria</taxon>
        <taxon>Pseudomonadati</taxon>
        <taxon>Pseudomonadota</taxon>
        <taxon>Betaproteobacteria</taxon>
        <taxon>Neisseriales</taxon>
        <taxon>Chromobacteriaceae</taxon>
        <taxon>Chromobacterium</taxon>
    </lineage>
</organism>
<name>A0A2K4MNB5_9NEIS</name>
<evidence type="ECO:0000313" key="3">
    <source>
        <dbReference type="EMBL" id="POA98581.1"/>
    </source>
</evidence>
<dbReference type="Proteomes" id="UP000236416">
    <property type="component" value="Unassembled WGS sequence"/>
</dbReference>
<evidence type="ECO:0000259" key="2">
    <source>
        <dbReference type="PROSITE" id="PS51833"/>
    </source>
</evidence>
<dbReference type="PROSITE" id="PS51833">
    <property type="entry name" value="HDOD"/>
    <property type="match status" value="1"/>
</dbReference>
<protein>
    <submittedName>
        <fullName evidence="3">Competence protein</fullName>
    </submittedName>
</protein>
<dbReference type="RefSeq" id="WP_103320085.1">
    <property type="nucleotide sequence ID" value="NZ_PPTF01000051.1"/>
</dbReference>
<feature type="region of interest" description="Disordered" evidence="1">
    <location>
        <begin position="1"/>
        <end position="35"/>
    </location>
</feature>
<dbReference type="EMBL" id="PPTF01000051">
    <property type="protein sequence ID" value="POA98581.1"/>
    <property type="molecule type" value="Genomic_DNA"/>
</dbReference>
<dbReference type="SUPFAM" id="SSF109604">
    <property type="entry name" value="HD-domain/PDEase-like"/>
    <property type="match status" value="1"/>
</dbReference>
<dbReference type="AlphaFoldDB" id="A0A2K4MNB5"/>
<dbReference type="Pfam" id="PF08668">
    <property type="entry name" value="HDOD"/>
    <property type="match status" value="1"/>
</dbReference>
<proteinExistence type="predicted"/>
<dbReference type="PANTHER" id="PTHR33525">
    <property type="match status" value="1"/>
</dbReference>
<accession>A0A2K4MNB5</accession>
<dbReference type="Gene3D" id="1.10.3210.10">
    <property type="entry name" value="Hypothetical protein af1432"/>
    <property type="match status" value="1"/>
</dbReference>
<comment type="caution">
    <text evidence="3">The sequence shown here is derived from an EMBL/GenBank/DDBJ whole genome shotgun (WGS) entry which is preliminary data.</text>
</comment>
<dbReference type="InterPro" id="IPR052340">
    <property type="entry name" value="RNase_Y/CdgJ"/>
</dbReference>
<keyword evidence="4" id="KW-1185">Reference proteome</keyword>
<feature type="domain" description="HDOD" evidence="2">
    <location>
        <begin position="258"/>
        <end position="445"/>
    </location>
</feature>
<evidence type="ECO:0000256" key="1">
    <source>
        <dbReference type="SAM" id="MobiDB-lite"/>
    </source>
</evidence>
<gene>
    <name evidence="3" type="ORF">C2134_11280</name>
</gene>
<dbReference type="PANTHER" id="PTHR33525:SF4">
    <property type="entry name" value="CYCLIC DI-GMP PHOSPHODIESTERASE CDGJ"/>
    <property type="match status" value="1"/>
</dbReference>